<keyword evidence="2" id="KW-1185">Reference proteome</keyword>
<gene>
    <name evidence="1" type="ORF">FWK35_00019658</name>
</gene>
<sequence length="274" mass="31600">MYSGGVPDFYKFVPVRYVETFKFACKIISMFSSTYQSAIIQINLTSKFSIKSDCNNISLEIEKLVGEKRSLVICNDINLYHYYYNTLTFHISYTIPIANYSAEREFSKLVRIKNKYRTNSFQENLNSFMVLCTESDVLESSVRKKPFVHLKMSLLSGLPHRVQDVLYEKMCYQSCITKQTFFAYAISSDKNINQTTKQKTFLFVVIITLVTPGATKQSIADNFKVDHSILKGELTPANCGDWVTSFSCLHIIFTRWFGSLVEYVSDSESAYYDR</sequence>
<reference evidence="1 2" key="1">
    <citation type="submission" date="2019-08" db="EMBL/GenBank/DDBJ databases">
        <title>Whole genome of Aphis craccivora.</title>
        <authorList>
            <person name="Voronova N.V."/>
            <person name="Shulinski R.S."/>
            <person name="Bandarenka Y.V."/>
            <person name="Zhorov D.G."/>
            <person name="Warner D."/>
        </authorList>
    </citation>
    <scope>NUCLEOTIDE SEQUENCE [LARGE SCALE GENOMIC DNA]</scope>
    <source>
        <strain evidence="1">180601</strain>
        <tissue evidence="1">Whole Body</tissue>
    </source>
</reference>
<name>A0A6G0YVR4_APHCR</name>
<dbReference type="AlphaFoldDB" id="A0A6G0YVR4"/>
<evidence type="ECO:0000313" key="1">
    <source>
        <dbReference type="EMBL" id="KAF0761871.1"/>
    </source>
</evidence>
<accession>A0A6G0YVR4</accession>
<comment type="caution">
    <text evidence="1">The sequence shown here is derived from an EMBL/GenBank/DDBJ whole genome shotgun (WGS) entry which is preliminary data.</text>
</comment>
<evidence type="ECO:0000313" key="2">
    <source>
        <dbReference type="Proteomes" id="UP000478052"/>
    </source>
</evidence>
<protein>
    <submittedName>
        <fullName evidence="1">Zinc finger MYM-type protein 1-like</fullName>
    </submittedName>
</protein>
<organism evidence="1 2">
    <name type="scientific">Aphis craccivora</name>
    <name type="common">Cowpea aphid</name>
    <dbReference type="NCBI Taxonomy" id="307492"/>
    <lineage>
        <taxon>Eukaryota</taxon>
        <taxon>Metazoa</taxon>
        <taxon>Ecdysozoa</taxon>
        <taxon>Arthropoda</taxon>
        <taxon>Hexapoda</taxon>
        <taxon>Insecta</taxon>
        <taxon>Pterygota</taxon>
        <taxon>Neoptera</taxon>
        <taxon>Paraneoptera</taxon>
        <taxon>Hemiptera</taxon>
        <taxon>Sternorrhyncha</taxon>
        <taxon>Aphidomorpha</taxon>
        <taxon>Aphidoidea</taxon>
        <taxon>Aphididae</taxon>
        <taxon>Aphidini</taxon>
        <taxon>Aphis</taxon>
        <taxon>Aphis</taxon>
    </lineage>
</organism>
<proteinExistence type="predicted"/>
<dbReference type="Proteomes" id="UP000478052">
    <property type="component" value="Unassembled WGS sequence"/>
</dbReference>
<dbReference type="EMBL" id="VUJU01002280">
    <property type="protein sequence ID" value="KAF0761871.1"/>
    <property type="molecule type" value="Genomic_DNA"/>
</dbReference>